<keyword evidence="2" id="KW-1185">Reference proteome</keyword>
<dbReference type="Proteomes" id="UP000281553">
    <property type="component" value="Unassembled WGS sequence"/>
</dbReference>
<proteinExistence type="predicted"/>
<name>A0A3P6UAC6_DIBLA</name>
<accession>A0A3P6UAC6</accession>
<organism evidence="1 2">
    <name type="scientific">Dibothriocephalus latus</name>
    <name type="common">Fish tapeworm</name>
    <name type="synonym">Diphyllobothrium latum</name>
    <dbReference type="NCBI Taxonomy" id="60516"/>
    <lineage>
        <taxon>Eukaryota</taxon>
        <taxon>Metazoa</taxon>
        <taxon>Spiralia</taxon>
        <taxon>Lophotrochozoa</taxon>
        <taxon>Platyhelminthes</taxon>
        <taxon>Cestoda</taxon>
        <taxon>Eucestoda</taxon>
        <taxon>Diphyllobothriidea</taxon>
        <taxon>Diphyllobothriidae</taxon>
        <taxon>Dibothriocephalus</taxon>
    </lineage>
</organism>
<evidence type="ECO:0000313" key="2">
    <source>
        <dbReference type="Proteomes" id="UP000281553"/>
    </source>
</evidence>
<sequence length="78" mass="8663">MVQNPNAVAETIARKIRQMEAAVMKQSATTEQMPDLGSPADERQFVDGAEEEAVQVAKEQVNFKNMVPKSKQNSIKFP</sequence>
<dbReference type="AlphaFoldDB" id="A0A3P6UAC6"/>
<protein>
    <submittedName>
        <fullName evidence="1">Uncharacterized protein</fullName>
    </submittedName>
</protein>
<gene>
    <name evidence="1" type="ORF">DILT_LOCUS4220</name>
</gene>
<dbReference type="EMBL" id="UYRU01045066">
    <property type="protein sequence ID" value="VDK88510.1"/>
    <property type="molecule type" value="Genomic_DNA"/>
</dbReference>
<reference evidence="1 2" key="1">
    <citation type="submission" date="2018-11" db="EMBL/GenBank/DDBJ databases">
        <authorList>
            <consortium name="Pathogen Informatics"/>
        </authorList>
    </citation>
    <scope>NUCLEOTIDE SEQUENCE [LARGE SCALE GENOMIC DNA]</scope>
</reference>
<evidence type="ECO:0000313" key="1">
    <source>
        <dbReference type="EMBL" id="VDK88510.1"/>
    </source>
</evidence>